<feature type="signal peptide" evidence="1">
    <location>
        <begin position="1"/>
        <end position="22"/>
    </location>
</feature>
<dbReference type="EMBL" id="AP019799">
    <property type="protein sequence ID" value="BBL91650.1"/>
    <property type="molecule type" value="Genomic_DNA"/>
</dbReference>
<name>A0A510IHD5_9VIBR</name>
<gene>
    <name evidence="2" type="ORF">VroAM7_43030</name>
</gene>
<dbReference type="AlphaFoldDB" id="A0A510IHD5"/>
<keyword evidence="1" id="KW-0732">Signal</keyword>
<dbReference type="Proteomes" id="UP000315115">
    <property type="component" value="Chromosome 2"/>
</dbReference>
<evidence type="ECO:0000256" key="1">
    <source>
        <dbReference type="SAM" id="SignalP"/>
    </source>
</evidence>
<protein>
    <recommendedName>
        <fullName evidence="4">DUF3541 domain-containing protein</fullName>
    </recommendedName>
</protein>
<evidence type="ECO:0008006" key="4">
    <source>
        <dbReference type="Google" id="ProtNLM"/>
    </source>
</evidence>
<reference evidence="3" key="1">
    <citation type="submission" date="2019-07" db="EMBL/GenBank/DDBJ databases">
        <title>Complete Genome Sequences of Vibrion rotiferianus strain AM7.</title>
        <authorList>
            <person name="Miyazaki K."/>
            <person name="Wiseschart A."/>
            <person name="Pootanakit K."/>
            <person name="Ishimori K."/>
            <person name="Kitahara K."/>
        </authorList>
    </citation>
    <scope>NUCLEOTIDE SEQUENCE [LARGE SCALE GENOMIC DNA]</scope>
    <source>
        <strain evidence="3">AM7</strain>
    </source>
</reference>
<feature type="chain" id="PRO_5021878837" description="DUF3541 domain-containing protein" evidence="1">
    <location>
        <begin position="23"/>
        <end position="369"/>
    </location>
</feature>
<organism evidence="2 3">
    <name type="scientific">Vibrio rotiferianus</name>
    <dbReference type="NCBI Taxonomy" id="190895"/>
    <lineage>
        <taxon>Bacteria</taxon>
        <taxon>Pseudomonadati</taxon>
        <taxon>Pseudomonadota</taxon>
        <taxon>Gammaproteobacteria</taxon>
        <taxon>Vibrionales</taxon>
        <taxon>Vibrionaceae</taxon>
        <taxon>Vibrio</taxon>
    </lineage>
</organism>
<proteinExistence type="predicted"/>
<sequence>MRCKHLGIVIFLSGSLVANALAVEETPPLTYSQSAQVIKTTYESQLFSLSAFKEGHFGLRMYRQTLDEKYIPAIWTDMAQVASRLNHIAARVHSPEQIILYSEKRLARYHKKQDERSQRRYTVTKHHPEYIFLGVDLLGALARADEYGLRHIEDQKLREIIKRYDFSIYANDPEMIEAWAAQLANQVYWLRQLGEQDVVDEFTRTFRATYPDENDKKLSPQQYMNKLYGMTHIIFADSRYYQNQVDEAKHQWIYDYFRENVDTILLRAKEDVIAEVGITFLLAGLEDDPVVAKTREAIQSSINLEQGMIPSVDGEFDLQYGEHRNVLAIMLLDWQKVNQAPYFNRHSAAFKDIPYGLEPKSKSGSAIAK</sequence>
<evidence type="ECO:0000313" key="2">
    <source>
        <dbReference type="EMBL" id="BBL91650.1"/>
    </source>
</evidence>
<evidence type="ECO:0000313" key="3">
    <source>
        <dbReference type="Proteomes" id="UP000315115"/>
    </source>
</evidence>
<dbReference type="Pfam" id="PF12060">
    <property type="entry name" value="DUF3541"/>
    <property type="match status" value="1"/>
</dbReference>
<dbReference type="InterPro" id="IPR021928">
    <property type="entry name" value="DUF3541"/>
</dbReference>
<accession>A0A510IHD5</accession>
<dbReference type="RefSeq" id="WP_138955340.1">
    <property type="nucleotide sequence ID" value="NZ_AP019799.1"/>
</dbReference>